<evidence type="ECO:0000256" key="2">
    <source>
        <dbReference type="ARBA" id="ARBA00006763"/>
    </source>
</evidence>
<reference evidence="4 5" key="1">
    <citation type="submission" date="2018-05" db="EMBL/GenBank/DDBJ databases">
        <title>Complete Genome Sequence of Methylobacterium sp. 17Sr1-43.</title>
        <authorList>
            <person name="Srinivasan S."/>
        </authorList>
    </citation>
    <scope>NUCLEOTIDE SEQUENCE [LARGE SCALE GENOMIC DNA]</scope>
    <source>
        <strain evidence="4 5">17Sr1-43</strain>
    </source>
</reference>
<evidence type="ECO:0000256" key="3">
    <source>
        <dbReference type="RuleBase" id="RU363015"/>
    </source>
</evidence>
<dbReference type="EMBL" id="CP029551">
    <property type="protein sequence ID" value="AWN35082.1"/>
    <property type="molecule type" value="Genomic_DNA"/>
</dbReference>
<dbReference type="PANTHER" id="PTHR31223">
    <property type="entry name" value="LOG FAMILY PROTEIN YJL055W"/>
    <property type="match status" value="1"/>
</dbReference>
<comment type="similarity">
    <text evidence="2 3">Belongs to the LOG family.</text>
</comment>
<evidence type="ECO:0000256" key="1">
    <source>
        <dbReference type="ARBA" id="ARBA00000274"/>
    </source>
</evidence>
<sequence length="193" mass="20889">MRLCVFCGSNDGFEPIYREAASRLGRTLALEGIGLVYGGGRSGLMGTVADAALAHGGEVTGVMPAALVEKEVAHRGLTDLRVVGSMHERKALMSDLADGGYVGLPGGLGTFEELFEVWTWGQLGYHRKPVSILNVAGFYDDMLRFLDGVAAGGFLRQPHRDMLIVAREPEELLRALRAYDPPNLTKWLGRGET</sequence>
<organism evidence="4 5">
    <name type="scientific">Methylobacterium radiodurans</name>
    <dbReference type="NCBI Taxonomy" id="2202828"/>
    <lineage>
        <taxon>Bacteria</taxon>
        <taxon>Pseudomonadati</taxon>
        <taxon>Pseudomonadota</taxon>
        <taxon>Alphaproteobacteria</taxon>
        <taxon>Hyphomicrobiales</taxon>
        <taxon>Methylobacteriaceae</taxon>
        <taxon>Methylobacterium</taxon>
    </lineage>
</organism>
<name>A0A2U8VNW3_9HYPH</name>
<dbReference type="PANTHER" id="PTHR31223:SF70">
    <property type="entry name" value="LOG FAMILY PROTEIN YJL055W"/>
    <property type="match status" value="1"/>
</dbReference>
<dbReference type="OrthoDB" id="9801098at2"/>
<dbReference type="NCBIfam" id="TIGR00730">
    <property type="entry name" value="Rossman fold protein, TIGR00730 family"/>
    <property type="match status" value="1"/>
</dbReference>
<gene>
    <name evidence="4" type="ORF">DK427_04430</name>
</gene>
<keyword evidence="3" id="KW-0203">Cytokinin biosynthesis</keyword>
<dbReference type="KEGG" id="meti:DK427_04430"/>
<keyword evidence="3" id="KW-0378">Hydrolase</keyword>
<protein>
    <recommendedName>
        <fullName evidence="3">Cytokinin riboside 5'-monophosphate phosphoribohydrolase</fullName>
        <ecNumber evidence="3">3.2.2.n1</ecNumber>
    </recommendedName>
</protein>
<dbReference type="Gene3D" id="3.40.50.450">
    <property type="match status" value="1"/>
</dbReference>
<dbReference type="GO" id="GO:0005829">
    <property type="term" value="C:cytosol"/>
    <property type="evidence" value="ECO:0007669"/>
    <property type="project" value="TreeGrafter"/>
</dbReference>
<dbReference type="GO" id="GO:0008714">
    <property type="term" value="F:AMP nucleosidase activity"/>
    <property type="evidence" value="ECO:0007669"/>
    <property type="project" value="UniProtKB-EC"/>
</dbReference>
<evidence type="ECO:0000313" key="5">
    <source>
        <dbReference type="Proteomes" id="UP000246058"/>
    </source>
</evidence>
<dbReference type="Proteomes" id="UP000246058">
    <property type="component" value="Chromosome"/>
</dbReference>
<dbReference type="AlphaFoldDB" id="A0A2U8VNW3"/>
<dbReference type="InterPro" id="IPR031100">
    <property type="entry name" value="LOG_fam"/>
</dbReference>
<dbReference type="RefSeq" id="WP_109950213.1">
    <property type="nucleotide sequence ID" value="NZ_CP029551.1"/>
</dbReference>
<keyword evidence="5" id="KW-1185">Reference proteome</keyword>
<dbReference type="InterPro" id="IPR005269">
    <property type="entry name" value="LOG"/>
</dbReference>
<accession>A0A2U8VNW3</accession>
<dbReference type="Pfam" id="PF03641">
    <property type="entry name" value="Lysine_decarbox"/>
    <property type="match status" value="1"/>
</dbReference>
<dbReference type="GO" id="GO:0009691">
    <property type="term" value="P:cytokinin biosynthetic process"/>
    <property type="evidence" value="ECO:0007669"/>
    <property type="project" value="UniProtKB-UniRule"/>
</dbReference>
<proteinExistence type="inferred from homology"/>
<dbReference type="EC" id="3.2.2.n1" evidence="3"/>
<comment type="catalytic activity">
    <reaction evidence="1">
        <text>AMP + H2O = D-ribose 5-phosphate + adenine</text>
        <dbReference type="Rhea" id="RHEA:20129"/>
        <dbReference type="ChEBI" id="CHEBI:15377"/>
        <dbReference type="ChEBI" id="CHEBI:16708"/>
        <dbReference type="ChEBI" id="CHEBI:78346"/>
        <dbReference type="ChEBI" id="CHEBI:456215"/>
        <dbReference type="EC" id="3.2.2.4"/>
    </reaction>
</comment>
<evidence type="ECO:0000313" key="4">
    <source>
        <dbReference type="EMBL" id="AWN35082.1"/>
    </source>
</evidence>
<dbReference type="SUPFAM" id="SSF102405">
    <property type="entry name" value="MCP/YpsA-like"/>
    <property type="match status" value="1"/>
</dbReference>